<reference evidence="1 2" key="1">
    <citation type="journal article" date="2024" name="G3 (Bethesda)">
        <title>Genome assembly of Hibiscus sabdariffa L. provides insights into metabolisms of medicinal natural products.</title>
        <authorList>
            <person name="Kim T."/>
        </authorList>
    </citation>
    <scope>NUCLEOTIDE SEQUENCE [LARGE SCALE GENOMIC DNA]</scope>
    <source>
        <strain evidence="1">TK-2024</strain>
        <tissue evidence="1">Old leaves</tissue>
    </source>
</reference>
<protein>
    <submittedName>
        <fullName evidence="1">Uncharacterized protein</fullName>
    </submittedName>
</protein>
<gene>
    <name evidence="1" type="ORF">V6N12_023414</name>
</gene>
<sequence>MSSKTTGVDMLFNTSLTTVTAGGRPPLPTWLVELDSGFARLNFGLEAWFNPGSKVTGLSSLGYGHGPPIRPGSLSLVKANRPARFRAYW</sequence>
<dbReference type="Proteomes" id="UP001472677">
    <property type="component" value="Unassembled WGS sequence"/>
</dbReference>
<name>A0ABR2FXM2_9ROSI</name>
<keyword evidence="2" id="KW-1185">Reference proteome</keyword>
<comment type="caution">
    <text evidence="1">The sequence shown here is derived from an EMBL/GenBank/DDBJ whole genome shotgun (WGS) entry which is preliminary data.</text>
</comment>
<proteinExistence type="predicted"/>
<accession>A0ABR2FXM2</accession>
<evidence type="ECO:0000313" key="2">
    <source>
        <dbReference type="Proteomes" id="UP001472677"/>
    </source>
</evidence>
<evidence type="ECO:0000313" key="1">
    <source>
        <dbReference type="EMBL" id="KAK8589005.1"/>
    </source>
</evidence>
<organism evidence="1 2">
    <name type="scientific">Hibiscus sabdariffa</name>
    <name type="common">roselle</name>
    <dbReference type="NCBI Taxonomy" id="183260"/>
    <lineage>
        <taxon>Eukaryota</taxon>
        <taxon>Viridiplantae</taxon>
        <taxon>Streptophyta</taxon>
        <taxon>Embryophyta</taxon>
        <taxon>Tracheophyta</taxon>
        <taxon>Spermatophyta</taxon>
        <taxon>Magnoliopsida</taxon>
        <taxon>eudicotyledons</taxon>
        <taxon>Gunneridae</taxon>
        <taxon>Pentapetalae</taxon>
        <taxon>rosids</taxon>
        <taxon>malvids</taxon>
        <taxon>Malvales</taxon>
        <taxon>Malvaceae</taxon>
        <taxon>Malvoideae</taxon>
        <taxon>Hibiscus</taxon>
    </lineage>
</organism>
<dbReference type="EMBL" id="JBBPBM010000004">
    <property type="protein sequence ID" value="KAK8589005.1"/>
    <property type="molecule type" value="Genomic_DNA"/>
</dbReference>